<keyword evidence="3" id="KW-1185">Reference proteome</keyword>
<feature type="domain" description="BTB" evidence="1">
    <location>
        <begin position="174"/>
        <end position="236"/>
    </location>
</feature>
<dbReference type="Pfam" id="PF00651">
    <property type="entry name" value="BTB"/>
    <property type="match status" value="1"/>
</dbReference>
<dbReference type="CDD" id="cd18186">
    <property type="entry name" value="BTB_POZ_ZBTB_KLHL-like"/>
    <property type="match status" value="1"/>
</dbReference>
<dbReference type="Gene3D" id="3.30.710.10">
    <property type="entry name" value="Potassium Channel Kv1.1, Chain A"/>
    <property type="match status" value="1"/>
</dbReference>
<dbReference type="InterPro" id="IPR000210">
    <property type="entry name" value="BTB/POZ_dom"/>
</dbReference>
<protein>
    <submittedName>
        <fullName evidence="2">BTB domain-containing protein</fullName>
    </submittedName>
</protein>
<name>A0AAV4XWR1_CAEEX</name>
<gene>
    <name evidence="2" type="primary">AVEN_50960_1</name>
    <name evidence="2" type="ORF">CEXT_21721</name>
</gene>
<reference evidence="2 3" key="1">
    <citation type="submission" date="2021-06" db="EMBL/GenBank/DDBJ databases">
        <title>Caerostris extrusa draft genome.</title>
        <authorList>
            <person name="Kono N."/>
            <person name="Arakawa K."/>
        </authorList>
    </citation>
    <scope>NUCLEOTIDE SEQUENCE [LARGE SCALE GENOMIC DNA]</scope>
</reference>
<dbReference type="SMART" id="SM00225">
    <property type="entry name" value="BTB"/>
    <property type="match status" value="1"/>
</dbReference>
<dbReference type="PROSITE" id="PS50097">
    <property type="entry name" value="BTB"/>
    <property type="match status" value="1"/>
</dbReference>
<comment type="caution">
    <text evidence="2">The sequence shown here is derived from an EMBL/GenBank/DDBJ whole genome shotgun (WGS) entry which is preliminary data.</text>
</comment>
<dbReference type="SUPFAM" id="SSF54695">
    <property type="entry name" value="POZ domain"/>
    <property type="match status" value="1"/>
</dbReference>
<dbReference type="PANTHER" id="PTHR24413">
    <property type="entry name" value="SPECKLE-TYPE POZ PROTEIN"/>
    <property type="match status" value="1"/>
</dbReference>
<sequence length="364" mass="41786">MEDYDSHEVNLKFSIGSSENPKCVSYPETLQAHLATWKVDLKCLRTVTKKNVIGIEFDVLPMKGQISSVGVYLKLQIANYVQQQLMNRTWDLIFTRRSKVFNSQNLTFFIWLNNKIFFSPQNEELDVEVFMKMKGRSADNVQTPIKKNKRMSDEYNRSVLQQDFKQAFENRHYTDVTLKGINGTVLAHKFVLCCRSSAFEKLIQQNTKEIDIPNLSKDDLGVFLEYLYTGTLGNVNVETIIALYETSVFYEVISLKSSCCEALVSQITLKNANKILTLARNYDDPLLQGEKETMDGPEGIKTYLYNEKPKEEDTRGNVEMVSTKTPLLFSTVTKSRNNKDRVSPLLMFKSVQGYSTEIDMLLNL</sequence>
<evidence type="ECO:0000313" key="2">
    <source>
        <dbReference type="EMBL" id="GIY98340.1"/>
    </source>
</evidence>
<evidence type="ECO:0000313" key="3">
    <source>
        <dbReference type="Proteomes" id="UP001054945"/>
    </source>
</evidence>
<evidence type="ECO:0000259" key="1">
    <source>
        <dbReference type="PROSITE" id="PS50097"/>
    </source>
</evidence>
<dbReference type="AlphaFoldDB" id="A0AAV4XWR1"/>
<organism evidence="2 3">
    <name type="scientific">Caerostris extrusa</name>
    <name type="common">Bark spider</name>
    <name type="synonym">Caerostris bankana</name>
    <dbReference type="NCBI Taxonomy" id="172846"/>
    <lineage>
        <taxon>Eukaryota</taxon>
        <taxon>Metazoa</taxon>
        <taxon>Ecdysozoa</taxon>
        <taxon>Arthropoda</taxon>
        <taxon>Chelicerata</taxon>
        <taxon>Arachnida</taxon>
        <taxon>Araneae</taxon>
        <taxon>Araneomorphae</taxon>
        <taxon>Entelegynae</taxon>
        <taxon>Araneoidea</taxon>
        <taxon>Araneidae</taxon>
        <taxon>Caerostris</taxon>
    </lineage>
</organism>
<dbReference type="Proteomes" id="UP001054945">
    <property type="component" value="Unassembled WGS sequence"/>
</dbReference>
<proteinExistence type="predicted"/>
<dbReference type="EMBL" id="BPLR01000916">
    <property type="protein sequence ID" value="GIY98340.1"/>
    <property type="molecule type" value="Genomic_DNA"/>
</dbReference>
<accession>A0AAV4XWR1</accession>
<dbReference type="InterPro" id="IPR011333">
    <property type="entry name" value="SKP1/BTB/POZ_sf"/>
</dbReference>